<gene>
    <name evidence="6" type="ORF">LX81_03741</name>
</gene>
<dbReference type="GO" id="GO:0003677">
    <property type="term" value="F:DNA binding"/>
    <property type="evidence" value="ECO:0007669"/>
    <property type="project" value="UniProtKB-KW"/>
</dbReference>
<feature type="domain" description="HTH rpiR-type" evidence="4">
    <location>
        <begin position="11"/>
        <end position="87"/>
    </location>
</feature>
<dbReference type="AlphaFoldDB" id="A0A2W7MX32"/>
<dbReference type="Pfam" id="PF01418">
    <property type="entry name" value="HTH_6"/>
    <property type="match status" value="1"/>
</dbReference>
<dbReference type="Pfam" id="PF01380">
    <property type="entry name" value="SIS"/>
    <property type="match status" value="1"/>
</dbReference>
<evidence type="ECO:0000256" key="1">
    <source>
        <dbReference type="ARBA" id="ARBA00023015"/>
    </source>
</evidence>
<dbReference type="Gene3D" id="3.40.50.10490">
    <property type="entry name" value="Glucose-6-phosphate isomerase like protein, domain 1"/>
    <property type="match status" value="1"/>
</dbReference>
<dbReference type="OrthoDB" id="8582409at2"/>
<dbReference type="InterPro" id="IPR009057">
    <property type="entry name" value="Homeodomain-like_sf"/>
</dbReference>
<accession>A0A2W7MX32</accession>
<dbReference type="Gene3D" id="1.10.10.10">
    <property type="entry name" value="Winged helix-like DNA-binding domain superfamily/Winged helix DNA-binding domain"/>
    <property type="match status" value="1"/>
</dbReference>
<dbReference type="Proteomes" id="UP000248916">
    <property type="component" value="Unassembled WGS sequence"/>
</dbReference>
<comment type="caution">
    <text evidence="6">The sequence shown here is derived from an EMBL/GenBank/DDBJ whole genome shotgun (WGS) entry which is preliminary data.</text>
</comment>
<evidence type="ECO:0000256" key="2">
    <source>
        <dbReference type="ARBA" id="ARBA00023125"/>
    </source>
</evidence>
<dbReference type="InterPro" id="IPR001347">
    <property type="entry name" value="SIS_dom"/>
</dbReference>
<dbReference type="SUPFAM" id="SSF46689">
    <property type="entry name" value="Homeodomain-like"/>
    <property type="match status" value="1"/>
</dbReference>
<dbReference type="PANTHER" id="PTHR30514">
    <property type="entry name" value="GLUCOKINASE"/>
    <property type="match status" value="1"/>
</dbReference>
<dbReference type="PROSITE" id="PS51071">
    <property type="entry name" value="HTH_RPIR"/>
    <property type="match status" value="1"/>
</dbReference>
<dbReference type="InterPro" id="IPR036388">
    <property type="entry name" value="WH-like_DNA-bd_sf"/>
</dbReference>
<dbReference type="PROSITE" id="PS51464">
    <property type="entry name" value="SIS"/>
    <property type="match status" value="1"/>
</dbReference>
<evidence type="ECO:0000313" key="7">
    <source>
        <dbReference type="Proteomes" id="UP000248916"/>
    </source>
</evidence>
<feature type="domain" description="SIS" evidence="5">
    <location>
        <begin position="131"/>
        <end position="271"/>
    </location>
</feature>
<dbReference type="InterPro" id="IPR046348">
    <property type="entry name" value="SIS_dom_sf"/>
</dbReference>
<dbReference type="InterPro" id="IPR035472">
    <property type="entry name" value="RpiR-like_SIS"/>
</dbReference>
<dbReference type="GO" id="GO:0003700">
    <property type="term" value="F:DNA-binding transcription factor activity"/>
    <property type="evidence" value="ECO:0007669"/>
    <property type="project" value="InterPro"/>
</dbReference>
<protein>
    <submittedName>
        <fullName evidence="6">RpiR family transcriptional regulator</fullName>
    </submittedName>
</protein>
<proteinExistence type="predicted"/>
<dbReference type="InterPro" id="IPR047640">
    <property type="entry name" value="RpiR-like"/>
</dbReference>
<dbReference type="GO" id="GO:1901135">
    <property type="term" value="P:carbohydrate derivative metabolic process"/>
    <property type="evidence" value="ECO:0007669"/>
    <property type="project" value="InterPro"/>
</dbReference>
<organism evidence="6 7">
    <name type="scientific">Palleronia aestuarii</name>
    <dbReference type="NCBI Taxonomy" id="568105"/>
    <lineage>
        <taxon>Bacteria</taxon>
        <taxon>Pseudomonadati</taxon>
        <taxon>Pseudomonadota</taxon>
        <taxon>Alphaproteobacteria</taxon>
        <taxon>Rhodobacterales</taxon>
        <taxon>Roseobacteraceae</taxon>
        <taxon>Palleronia</taxon>
    </lineage>
</organism>
<keyword evidence="3" id="KW-0804">Transcription</keyword>
<sequence length="293" mass="31969">MNSDDPLPFGRNILEAVKTRYPTLRKSDRKVADVLLENPQRLMNATVAETAELAGVSQPTVIRFCSAIGCEGFQDLKLRLAQSLALGTPATNSAIDDADTPQEVASKIFDYTISSLDWARHALDMEQVNAAVEIILDSTHIEFFGFGASAIVAQDLQQKFPLFGIPCNATMDSHQQLMAASMMRPGSVAVAISNTGATLTIIELARLARDRGAKVIAMTGGTQTTLLDYSDVVINVEALDNTELFTPTTSRIAALCVADILSTLVARRLGQAHNQRLVRMKRFLSQMRRNQPF</sequence>
<keyword evidence="2" id="KW-0238">DNA-binding</keyword>
<reference evidence="6 7" key="1">
    <citation type="submission" date="2018-06" db="EMBL/GenBank/DDBJ databases">
        <title>Genomic Encyclopedia of Archaeal and Bacterial Type Strains, Phase II (KMG-II): from individual species to whole genera.</title>
        <authorList>
            <person name="Goeker M."/>
        </authorList>
    </citation>
    <scope>NUCLEOTIDE SEQUENCE [LARGE SCALE GENOMIC DNA]</scope>
    <source>
        <strain evidence="6 7">DSM 22009</strain>
    </source>
</reference>
<evidence type="ECO:0000259" key="4">
    <source>
        <dbReference type="PROSITE" id="PS51071"/>
    </source>
</evidence>
<dbReference type="SUPFAM" id="SSF53697">
    <property type="entry name" value="SIS domain"/>
    <property type="match status" value="1"/>
</dbReference>
<dbReference type="InterPro" id="IPR000281">
    <property type="entry name" value="HTH_RpiR"/>
</dbReference>
<evidence type="ECO:0000256" key="3">
    <source>
        <dbReference type="ARBA" id="ARBA00023163"/>
    </source>
</evidence>
<dbReference type="EMBL" id="QKZL01000026">
    <property type="protein sequence ID" value="PZX12201.1"/>
    <property type="molecule type" value="Genomic_DNA"/>
</dbReference>
<name>A0A2W7MX32_9RHOB</name>
<dbReference type="CDD" id="cd05013">
    <property type="entry name" value="SIS_RpiR"/>
    <property type="match status" value="1"/>
</dbReference>
<dbReference type="RefSeq" id="WP_111538763.1">
    <property type="nucleotide sequence ID" value="NZ_QKZL01000026.1"/>
</dbReference>
<dbReference type="GO" id="GO:0097367">
    <property type="term" value="F:carbohydrate derivative binding"/>
    <property type="evidence" value="ECO:0007669"/>
    <property type="project" value="InterPro"/>
</dbReference>
<dbReference type="PANTHER" id="PTHR30514:SF1">
    <property type="entry name" value="HTH-TYPE TRANSCRIPTIONAL REGULATOR HEXR-RELATED"/>
    <property type="match status" value="1"/>
</dbReference>
<evidence type="ECO:0000313" key="6">
    <source>
        <dbReference type="EMBL" id="PZX12201.1"/>
    </source>
</evidence>
<keyword evidence="1" id="KW-0805">Transcription regulation</keyword>
<keyword evidence="7" id="KW-1185">Reference proteome</keyword>
<evidence type="ECO:0000259" key="5">
    <source>
        <dbReference type="PROSITE" id="PS51464"/>
    </source>
</evidence>